<name>A0A2M3ZQ62_9DIPT</name>
<dbReference type="AlphaFoldDB" id="A0A2M3ZQ62"/>
<dbReference type="EMBL" id="GGFM01009933">
    <property type="protein sequence ID" value="MBW30684.1"/>
    <property type="molecule type" value="Transcribed_RNA"/>
</dbReference>
<feature type="chain" id="PRO_5014766317" evidence="1">
    <location>
        <begin position="33"/>
        <end position="97"/>
    </location>
</feature>
<feature type="signal peptide" evidence="1">
    <location>
        <begin position="1"/>
        <end position="32"/>
    </location>
</feature>
<evidence type="ECO:0000313" key="2">
    <source>
        <dbReference type="EMBL" id="MBW30684.1"/>
    </source>
</evidence>
<reference evidence="2" key="1">
    <citation type="submission" date="2018-01" db="EMBL/GenBank/DDBJ databases">
        <title>An insight into the sialome of Amazonian anophelines.</title>
        <authorList>
            <person name="Ribeiro J.M."/>
            <person name="Scarpassa V."/>
            <person name="Calvo E."/>
        </authorList>
    </citation>
    <scope>NUCLEOTIDE SEQUENCE</scope>
    <source>
        <tissue evidence="2">Salivary glands</tissue>
    </source>
</reference>
<organism evidence="2">
    <name type="scientific">Anopheles braziliensis</name>
    <dbReference type="NCBI Taxonomy" id="58242"/>
    <lineage>
        <taxon>Eukaryota</taxon>
        <taxon>Metazoa</taxon>
        <taxon>Ecdysozoa</taxon>
        <taxon>Arthropoda</taxon>
        <taxon>Hexapoda</taxon>
        <taxon>Insecta</taxon>
        <taxon>Pterygota</taxon>
        <taxon>Neoptera</taxon>
        <taxon>Endopterygota</taxon>
        <taxon>Diptera</taxon>
        <taxon>Nematocera</taxon>
        <taxon>Culicoidea</taxon>
        <taxon>Culicidae</taxon>
        <taxon>Anophelinae</taxon>
        <taxon>Anopheles</taxon>
    </lineage>
</organism>
<evidence type="ECO:0000256" key="1">
    <source>
        <dbReference type="SAM" id="SignalP"/>
    </source>
</evidence>
<accession>A0A2M3ZQ62</accession>
<protein>
    <submittedName>
        <fullName evidence="2">Putative secreted peptide</fullName>
    </submittedName>
</protein>
<sequence>MPPSTVSCPCWKRALSIGWLFPLLVLTHRTSAQLRHPVDGCSDMFQRTSAASEAAMTHIYPFDPNEGSPLPTELCCQRAHRVTSSHVVRRRSMVAAG</sequence>
<keyword evidence="1" id="KW-0732">Signal</keyword>
<proteinExistence type="predicted"/>